<dbReference type="InterPro" id="IPR046284">
    <property type="entry name" value="DUF6321"/>
</dbReference>
<evidence type="ECO:0000313" key="3">
    <source>
        <dbReference type="EMBL" id="AGH31661.1"/>
    </source>
</evidence>
<dbReference type="OrthoDB" id="4361at10239"/>
<protein>
    <recommendedName>
        <fullName evidence="2">DUF6321 domain-containing protein</fullName>
    </recommendedName>
</protein>
<sequence>MKSSETGEFVPSPDGKKLKPKVRFEGASDWRNELDEGAAWTKKSGKSKSGGLNEKGRRSYERENPGSDLKAPSKKKGNKRRASFCARMKGMKKKLTSKKTARDPDSRINKSLRAWNC</sequence>
<dbReference type="KEGG" id="vg:15011063"/>
<feature type="compositionally biased region" description="Basic and acidic residues" evidence="1">
    <location>
        <begin position="54"/>
        <end position="65"/>
    </location>
</feature>
<feature type="compositionally biased region" description="Basic residues" evidence="1">
    <location>
        <begin position="72"/>
        <end position="82"/>
    </location>
</feature>
<keyword evidence="4" id="KW-1185">Reference proteome</keyword>
<organism evidence="3 4">
    <name type="scientific">Synechococcus phage S-SKS1</name>
    <dbReference type="NCBI Taxonomy" id="754042"/>
    <lineage>
        <taxon>Viruses</taxon>
        <taxon>Duplodnaviria</taxon>
        <taxon>Heunggongvirae</taxon>
        <taxon>Uroviricota</taxon>
        <taxon>Caudoviricetes</taxon>
        <taxon>Llyrvirus</taxon>
        <taxon>Llyrvirus SSKS1</taxon>
    </lineage>
</organism>
<reference evidence="3 4" key="1">
    <citation type="submission" date="2010-10" db="EMBL/GenBank/DDBJ databases">
        <title>The Genome Sequence of Synechococcus phage S-SKS1.</title>
        <authorList>
            <consortium name="The Broad Institute Genome Sequencing Platform"/>
            <person name="Henn M.R."/>
            <person name="Clokie M."/>
            <person name="Levin J."/>
            <person name="Malboeuf C."/>
            <person name="Casali M."/>
            <person name="Russ C."/>
            <person name="Lennon N."/>
            <person name="Chapman S.B."/>
            <person name="Erlich R."/>
            <person name="Young S.K."/>
            <person name="Yandava C."/>
            <person name="Zeng Q."/>
            <person name="Alvarado L."/>
            <person name="Anderson S."/>
            <person name="Berlin A."/>
            <person name="Chen Z."/>
            <person name="Freedman E."/>
            <person name="Gellesch M."/>
            <person name="Goldberg J."/>
            <person name="Green L."/>
            <person name="Griggs A."/>
            <person name="Gujja S."/>
            <person name="Heilman E.R."/>
            <person name="Heiman D."/>
            <person name="Hollinger A."/>
            <person name="Howarth C."/>
            <person name="Larson L."/>
            <person name="Mehta T."/>
            <person name="Pearson M."/>
            <person name="Roberts A."/>
            <person name="Ryan E."/>
            <person name="Saif S."/>
            <person name="Shea T."/>
            <person name="Shenoy N."/>
            <person name="Sisk P."/>
            <person name="Stolte C."/>
            <person name="Sykes S."/>
            <person name="White J."/>
            <person name="Haas B."/>
            <person name="Nusbaum C."/>
            <person name="Birren B."/>
        </authorList>
    </citation>
    <scope>NUCLEOTIDE SEQUENCE [LARGE SCALE GENOMIC DNA]</scope>
</reference>
<feature type="compositionally biased region" description="Basic and acidic residues" evidence="1">
    <location>
        <begin position="14"/>
        <end position="34"/>
    </location>
</feature>
<dbReference type="Proteomes" id="UP000201252">
    <property type="component" value="Segment"/>
</dbReference>
<evidence type="ECO:0000313" key="4">
    <source>
        <dbReference type="Proteomes" id="UP000201252"/>
    </source>
</evidence>
<feature type="domain" description="DUF6321" evidence="2">
    <location>
        <begin position="45"/>
        <end position="115"/>
    </location>
</feature>
<dbReference type="EMBL" id="HQ633071">
    <property type="protein sequence ID" value="AGH31661.1"/>
    <property type="molecule type" value="Genomic_DNA"/>
</dbReference>
<dbReference type="RefSeq" id="YP_007674513.1">
    <property type="nucleotide sequence ID" value="NC_020851.1"/>
</dbReference>
<accession>M4QPH0</accession>
<evidence type="ECO:0000256" key="1">
    <source>
        <dbReference type="SAM" id="MobiDB-lite"/>
    </source>
</evidence>
<name>M4QPH0_9CAUD</name>
<dbReference type="GeneID" id="15011063"/>
<evidence type="ECO:0000259" key="2">
    <source>
        <dbReference type="Pfam" id="PF19846"/>
    </source>
</evidence>
<gene>
    <name evidence="3" type="ORF">SWZG_00152</name>
</gene>
<proteinExistence type="predicted"/>
<dbReference type="Pfam" id="PF19846">
    <property type="entry name" value="DUF6321"/>
    <property type="match status" value="1"/>
</dbReference>
<feature type="compositionally biased region" description="Basic residues" evidence="1">
    <location>
        <begin position="89"/>
        <end position="99"/>
    </location>
</feature>
<feature type="region of interest" description="Disordered" evidence="1">
    <location>
        <begin position="1"/>
        <end position="117"/>
    </location>
</feature>